<dbReference type="InterPro" id="IPR032371">
    <property type="entry name" value="DUF4873"/>
</dbReference>
<dbReference type="RefSeq" id="WP_253655623.1">
    <property type="nucleotide sequence ID" value="NZ_BAAAOE010000005.1"/>
</dbReference>
<feature type="domain" description="DUF4873" evidence="1">
    <location>
        <begin position="8"/>
        <end position="98"/>
    </location>
</feature>
<evidence type="ECO:0000259" key="1">
    <source>
        <dbReference type="Pfam" id="PF16170"/>
    </source>
</evidence>
<gene>
    <name evidence="2" type="ORF">LX12_003250</name>
</gene>
<dbReference type="EMBL" id="JAMTCG010000006">
    <property type="protein sequence ID" value="MCP2162046.1"/>
    <property type="molecule type" value="Genomic_DNA"/>
</dbReference>
<name>A0ABT1H4H3_9NOCA</name>
<comment type="caution">
    <text evidence="2">The sequence shown here is derived from an EMBL/GenBank/DDBJ whole genome shotgun (WGS) entry which is preliminary data.</text>
</comment>
<sequence length="106" mass="10772">MGDDDAGGYTGPASVTVDGRVPVEVSVQLVGHFDPIAGRYAWQGRIRGLADALADTAAISDGTPVSVETPHGVGEGTVSTQDVFGGHIVTGVSAPPFAQLPDDVDR</sequence>
<protein>
    <recommendedName>
        <fullName evidence="1">DUF4873 domain-containing protein</fullName>
    </recommendedName>
</protein>
<organism evidence="2 3">
    <name type="scientific">Williamsia serinedens</name>
    <dbReference type="NCBI Taxonomy" id="391736"/>
    <lineage>
        <taxon>Bacteria</taxon>
        <taxon>Bacillati</taxon>
        <taxon>Actinomycetota</taxon>
        <taxon>Actinomycetes</taxon>
        <taxon>Mycobacteriales</taxon>
        <taxon>Nocardiaceae</taxon>
        <taxon>Williamsia</taxon>
    </lineage>
</organism>
<evidence type="ECO:0000313" key="2">
    <source>
        <dbReference type="EMBL" id="MCP2162046.1"/>
    </source>
</evidence>
<proteinExistence type="predicted"/>
<dbReference type="Proteomes" id="UP001205740">
    <property type="component" value="Unassembled WGS sequence"/>
</dbReference>
<evidence type="ECO:0000313" key="3">
    <source>
        <dbReference type="Proteomes" id="UP001205740"/>
    </source>
</evidence>
<reference evidence="2 3" key="1">
    <citation type="submission" date="2022-06" db="EMBL/GenBank/DDBJ databases">
        <title>Genomic Encyclopedia of Archaeal and Bacterial Type Strains, Phase II (KMG-II): from individual species to whole genera.</title>
        <authorList>
            <person name="Goeker M."/>
        </authorList>
    </citation>
    <scope>NUCLEOTIDE SEQUENCE [LARGE SCALE GENOMIC DNA]</scope>
    <source>
        <strain evidence="2 3">DSM 45037</strain>
    </source>
</reference>
<dbReference type="Pfam" id="PF16170">
    <property type="entry name" value="DUF4873"/>
    <property type="match status" value="1"/>
</dbReference>
<keyword evidence="3" id="KW-1185">Reference proteome</keyword>
<accession>A0ABT1H4H3</accession>